<keyword evidence="14" id="KW-0862">Zinc</keyword>
<dbReference type="GO" id="GO:0005525">
    <property type="term" value="F:GTP binding"/>
    <property type="evidence" value="ECO:0007669"/>
    <property type="project" value="UniProtKB-KW"/>
</dbReference>
<dbReference type="InterPro" id="IPR040141">
    <property type="entry name" value="ZPR1"/>
</dbReference>
<gene>
    <name evidence="18" type="primary">Nhlh1</name>
    <name evidence="18" type="ORF">T01_11950</name>
</gene>
<dbReference type="FunFam" id="2.60.120.1040:FF:000001">
    <property type="entry name" value="Zinc finger protein ZPR1"/>
    <property type="match status" value="1"/>
</dbReference>
<dbReference type="Pfam" id="PF22794">
    <property type="entry name" value="jr-ZPR1"/>
    <property type="match status" value="3"/>
</dbReference>
<evidence type="ECO:0000256" key="11">
    <source>
        <dbReference type="ARBA" id="ARBA00022737"/>
    </source>
</evidence>
<comment type="caution">
    <text evidence="18">The sequence shown here is derived from an EMBL/GenBank/DDBJ whole genome shotgun (WGS) entry which is preliminary data.</text>
</comment>
<evidence type="ECO:0000256" key="10">
    <source>
        <dbReference type="ARBA" id="ARBA00022723"/>
    </source>
</evidence>
<dbReference type="CDD" id="cd06223">
    <property type="entry name" value="PRTases_typeI"/>
    <property type="match status" value="1"/>
</dbReference>
<dbReference type="Gene3D" id="2.20.25.420">
    <property type="entry name" value="ZPR1, zinc finger domain"/>
    <property type="match status" value="2"/>
</dbReference>
<comment type="similarity">
    <text evidence="4">Belongs to the ZPR1 family.</text>
</comment>
<keyword evidence="8" id="KW-0328">Glycosyltransferase</keyword>
<dbReference type="InterPro" id="IPR004457">
    <property type="entry name" value="Znf_ZPR1"/>
</dbReference>
<evidence type="ECO:0000256" key="13">
    <source>
        <dbReference type="ARBA" id="ARBA00022771"/>
    </source>
</evidence>
<dbReference type="SUPFAM" id="SSF53271">
    <property type="entry name" value="PRTase-like"/>
    <property type="match status" value="1"/>
</dbReference>
<evidence type="ECO:0000256" key="12">
    <source>
        <dbReference type="ARBA" id="ARBA00022741"/>
    </source>
</evidence>
<comment type="similarity">
    <text evidence="5">Belongs to the UPRTase family.</text>
</comment>
<evidence type="ECO:0000259" key="17">
    <source>
        <dbReference type="PROSITE" id="PS50888"/>
    </source>
</evidence>
<evidence type="ECO:0000256" key="9">
    <source>
        <dbReference type="ARBA" id="ARBA00022679"/>
    </source>
</evidence>
<dbReference type="Gene3D" id="2.60.120.1040">
    <property type="entry name" value="ZPR1, A/B domain"/>
    <property type="match status" value="3"/>
</dbReference>
<dbReference type="Gene3D" id="3.40.50.2020">
    <property type="match status" value="1"/>
</dbReference>
<dbReference type="InterPro" id="IPR036638">
    <property type="entry name" value="HLH_DNA-bd_sf"/>
</dbReference>
<evidence type="ECO:0000256" key="5">
    <source>
        <dbReference type="ARBA" id="ARBA00009516"/>
    </source>
</evidence>
<reference evidence="18 19" key="1">
    <citation type="submission" date="2015-01" db="EMBL/GenBank/DDBJ databases">
        <title>Evolution of Trichinella species and genotypes.</title>
        <authorList>
            <person name="Korhonen P.K."/>
            <person name="Edoardo P."/>
            <person name="Giuseppe L.R."/>
            <person name="Gasser R.B."/>
        </authorList>
    </citation>
    <scope>NUCLEOTIDE SEQUENCE [LARGE SCALE GENOMIC DNA]</scope>
    <source>
        <strain evidence="18">ISS3</strain>
    </source>
</reference>
<dbReference type="Gene3D" id="4.10.280.10">
    <property type="entry name" value="Helix-loop-helix DNA-binding domain"/>
    <property type="match status" value="1"/>
</dbReference>
<dbReference type="PANTHER" id="PTHR10876">
    <property type="entry name" value="ZINC FINGER PROTEIN ZPR1"/>
    <property type="match status" value="1"/>
</dbReference>
<feature type="domain" description="BHLH" evidence="17">
    <location>
        <begin position="667"/>
        <end position="719"/>
    </location>
</feature>
<protein>
    <recommendedName>
        <fullName evidence="6">uracil phosphoribosyltransferase</fullName>
        <ecNumber evidence="6">2.4.2.9</ecNumber>
    </recommendedName>
</protein>
<evidence type="ECO:0000256" key="8">
    <source>
        <dbReference type="ARBA" id="ARBA00022676"/>
    </source>
</evidence>
<keyword evidence="12" id="KW-0547">Nucleotide-binding</keyword>
<comment type="subcellular location">
    <subcellularLocation>
        <location evidence="2">Nucleus</location>
    </subcellularLocation>
</comment>
<dbReference type="GO" id="GO:0004845">
    <property type="term" value="F:uracil phosphoribosyltransferase activity"/>
    <property type="evidence" value="ECO:0007669"/>
    <property type="project" value="UniProtKB-EC"/>
</dbReference>
<keyword evidence="10" id="KW-0479">Metal-binding</keyword>
<keyword evidence="9" id="KW-0808">Transferase</keyword>
<dbReference type="PROSITE" id="PS50888">
    <property type="entry name" value="BHLH"/>
    <property type="match status" value="1"/>
</dbReference>
<keyword evidence="7" id="KW-0021">Allosteric enzyme</keyword>
<name>A0A0V1C089_TRISP</name>
<dbReference type="PANTHER" id="PTHR10876:SF0">
    <property type="entry name" value="ZINC FINGER PROTEIN ZPR1"/>
    <property type="match status" value="1"/>
</dbReference>
<keyword evidence="16" id="KW-0539">Nucleus</keyword>
<dbReference type="Pfam" id="PF00010">
    <property type="entry name" value="HLH"/>
    <property type="match status" value="1"/>
</dbReference>
<dbReference type="OrthoDB" id="308464at2759"/>
<evidence type="ECO:0000256" key="14">
    <source>
        <dbReference type="ARBA" id="ARBA00022833"/>
    </source>
</evidence>
<organism evidence="18 19">
    <name type="scientific">Trichinella spiralis</name>
    <name type="common">Trichina worm</name>
    <dbReference type="NCBI Taxonomy" id="6334"/>
    <lineage>
        <taxon>Eukaryota</taxon>
        <taxon>Metazoa</taxon>
        <taxon>Ecdysozoa</taxon>
        <taxon>Nematoda</taxon>
        <taxon>Enoplea</taxon>
        <taxon>Dorylaimia</taxon>
        <taxon>Trichinellida</taxon>
        <taxon>Trichinellidae</taxon>
        <taxon>Trichinella</taxon>
    </lineage>
</organism>
<evidence type="ECO:0000256" key="16">
    <source>
        <dbReference type="ARBA" id="ARBA00023242"/>
    </source>
</evidence>
<dbReference type="GO" id="GO:0008655">
    <property type="term" value="P:pyrimidine-containing compound salvage"/>
    <property type="evidence" value="ECO:0007669"/>
    <property type="project" value="UniProtKB-ARBA"/>
</dbReference>
<dbReference type="InterPro" id="IPR029057">
    <property type="entry name" value="PRTase-like"/>
</dbReference>
<evidence type="ECO:0000313" key="19">
    <source>
        <dbReference type="Proteomes" id="UP000054776"/>
    </source>
</evidence>
<dbReference type="GO" id="GO:0046983">
    <property type="term" value="F:protein dimerization activity"/>
    <property type="evidence" value="ECO:0007669"/>
    <property type="project" value="InterPro"/>
</dbReference>
<dbReference type="Proteomes" id="UP000054776">
    <property type="component" value="Unassembled WGS sequence"/>
</dbReference>
<dbReference type="InterPro" id="IPR042452">
    <property type="entry name" value="ZPR1_Znf1/2"/>
</dbReference>
<dbReference type="SUPFAM" id="SSF47459">
    <property type="entry name" value="HLH, helix-loop-helix DNA-binding domain"/>
    <property type="match status" value="1"/>
</dbReference>
<feature type="non-terminal residue" evidence="18">
    <location>
        <position position="720"/>
    </location>
</feature>
<dbReference type="Pfam" id="PF14681">
    <property type="entry name" value="UPRTase"/>
    <property type="match status" value="1"/>
</dbReference>
<dbReference type="SMART" id="SM00353">
    <property type="entry name" value="HLH"/>
    <property type="match status" value="1"/>
</dbReference>
<dbReference type="InterPro" id="IPR011598">
    <property type="entry name" value="bHLH_dom"/>
</dbReference>
<evidence type="ECO:0000256" key="6">
    <source>
        <dbReference type="ARBA" id="ARBA00011894"/>
    </source>
</evidence>
<comment type="cofactor">
    <cofactor evidence="1">
        <name>Mg(2+)</name>
        <dbReference type="ChEBI" id="CHEBI:18420"/>
    </cofactor>
</comment>
<accession>A0A0V1C089</accession>
<evidence type="ECO:0000256" key="3">
    <source>
        <dbReference type="ARBA" id="ARBA00005180"/>
    </source>
</evidence>
<sequence length="720" mass="81982">MDISGNENKSDSSVYVDLNADDQEQLPSEIESLCMNCHETGITKILVTKIPLWKEVILLSFECDKCGYKNNEVSSGGKVQEFGLRLQLKILNKLDLNRQVVKSEYATVSLPELEFEIPAGEHTGEITTLEGIILRAKSSLSEVIEDRQIIDDPSGNSFIENPHPEKIDTQLTTIHYHRSLQQEKLLGLVADDVEESNDEDAPPVWESREAIRNEVLHFSVDCPNCLKQAETNMKFINIPYFKEVIIMATCCEHCGHRTNEVKSASGIAERGIKLTLHVVDTCDLTRDILKSENCFLYIPELELEVGMGIVGSKFTTVEGLLKSLKETFENQSCFSLGDSASPDQQQRMRSFLEKLDQASQGKFAYHLIFDDPSGNSYIESLTAPNPDSKLKVEFYERSWEQNEELGLNDMNTENYSSERFILQVNTYCFTSKMVQSRVDNSEKCVKMVNTCVLDNFGSKVMFVPMNDQIHELHTIIRDKCTSQGDFVFYSDRLIRLVLEESLNLLPYSPWTVVSPTGFSYDGLRFSSGNCSVSIIRSGGVMEKGLRECCRSMRIGKILIQKDADSGEVKVVYSKLVQDIQRRHVLLLYPIMNTGKTVHKAMQVLIDNKVKPCNVILVNLFCTPSSLHYLSDVMPELSIVTSECSLDPPNYFCTKYFDRRRCRRTSILYRQAHASRERSRVESFNRAFEQLRRLLPTLPPDKKLTKIEILRLAISYMTYLD</sequence>
<dbReference type="GO" id="GO:0008270">
    <property type="term" value="F:zinc ion binding"/>
    <property type="evidence" value="ECO:0007669"/>
    <property type="project" value="UniProtKB-KW"/>
</dbReference>
<dbReference type="FunFam" id="2.20.25.420:FF:000002">
    <property type="entry name" value="Zinc finger protein ZPR1"/>
    <property type="match status" value="1"/>
</dbReference>
<evidence type="ECO:0000256" key="7">
    <source>
        <dbReference type="ARBA" id="ARBA00022533"/>
    </source>
</evidence>
<dbReference type="EMBL" id="JYDH01000003">
    <property type="protein sequence ID" value="KRY42740.1"/>
    <property type="molecule type" value="Genomic_DNA"/>
</dbReference>
<comment type="pathway">
    <text evidence="3">Pyrimidine metabolism; UMP biosynthesis via salvage pathway; UMP from uracil: step 1/1.</text>
</comment>
<dbReference type="GO" id="GO:0005634">
    <property type="term" value="C:nucleus"/>
    <property type="evidence" value="ECO:0007669"/>
    <property type="project" value="UniProtKB-SubCell"/>
</dbReference>
<evidence type="ECO:0000256" key="4">
    <source>
        <dbReference type="ARBA" id="ARBA00008354"/>
    </source>
</evidence>
<evidence type="ECO:0000256" key="15">
    <source>
        <dbReference type="ARBA" id="ARBA00023134"/>
    </source>
</evidence>
<evidence type="ECO:0000256" key="1">
    <source>
        <dbReference type="ARBA" id="ARBA00001946"/>
    </source>
</evidence>
<dbReference type="InterPro" id="IPR056180">
    <property type="entry name" value="ZPR1_jr_dom"/>
</dbReference>
<evidence type="ECO:0000256" key="2">
    <source>
        <dbReference type="ARBA" id="ARBA00004123"/>
    </source>
</evidence>
<dbReference type="Pfam" id="PF03367">
    <property type="entry name" value="Zn_ribbon_ZPR1"/>
    <property type="match status" value="2"/>
</dbReference>
<dbReference type="FunFam" id="2.20.25.420:FF:000001">
    <property type="entry name" value="Zinc finger protein ZPR1"/>
    <property type="match status" value="1"/>
</dbReference>
<dbReference type="FunFam" id="3.40.50.2020:FF:000023">
    <property type="entry name" value="Probable uracil phosphoribosyltransferase"/>
    <property type="match status" value="1"/>
</dbReference>
<dbReference type="InterPro" id="IPR042451">
    <property type="entry name" value="ZPR1_A/B_dom"/>
</dbReference>
<dbReference type="EC" id="2.4.2.9" evidence="6"/>
<dbReference type="AlphaFoldDB" id="A0A0V1C089"/>
<dbReference type="SMART" id="SM00709">
    <property type="entry name" value="Zpr1"/>
    <property type="match status" value="2"/>
</dbReference>
<evidence type="ECO:0000313" key="18">
    <source>
        <dbReference type="EMBL" id="KRY42740.1"/>
    </source>
</evidence>
<dbReference type="InterPro" id="IPR000836">
    <property type="entry name" value="PRTase_dom"/>
</dbReference>
<dbReference type="eggNOG" id="KOG4029">
    <property type="taxonomic scope" value="Eukaryota"/>
</dbReference>
<proteinExistence type="inferred from homology"/>
<dbReference type="NCBIfam" id="TIGR00310">
    <property type="entry name" value="ZPR1_znf"/>
    <property type="match status" value="1"/>
</dbReference>
<keyword evidence="15" id="KW-0342">GTP-binding</keyword>
<keyword evidence="11" id="KW-0677">Repeat</keyword>
<keyword evidence="13" id="KW-0863">Zinc-finger</keyword>
<keyword evidence="19" id="KW-1185">Reference proteome</keyword>